<dbReference type="Pfam" id="PF01693">
    <property type="entry name" value="Cauli_VI"/>
    <property type="match status" value="1"/>
</dbReference>
<dbReference type="AlphaFoldDB" id="A0A8H6HSH1"/>
<accession>A0A8H6HSH1</accession>
<comment type="caution">
    <text evidence="3">The sequence shown here is derived from an EMBL/GenBank/DDBJ whole genome shotgun (WGS) entry which is preliminary data.</text>
</comment>
<reference evidence="3 4" key="1">
    <citation type="submission" date="2020-07" db="EMBL/GenBank/DDBJ databases">
        <title>Comparative genomics of pyrophilous fungi reveals a link between fire events and developmental genes.</title>
        <authorList>
            <consortium name="DOE Joint Genome Institute"/>
            <person name="Steindorff A.S."/>
            <person name="Carver A."/>
            <person name="Calhoun S."/>
            <person name="Stillman K."/>
            <person name="Liu H."/>
            <person name="Lipzen A."/>
            <person name="Pangilinan J."/>
            <person name="Labutti K."/>
            <person name="Bruns T.D."/>
            <person name="Grigoriev I.V."/>
        </authorList>
    </citation>
    <scope>NUCLEOTIDE SEQUENCE [LARGE SCALE GENOMIC DNA]</scope>
    <source>
        <strain evidence="3 4">CBS 144469</strain>
    </source>
</reference>
<evidence type="ECO:0000313" key="3">
    <source>
        <dbReference type="EMBL" id="KAF6751975.1"/>
    </source>
</evidence>
<dbReference type="Proteomes" id="UP000521943">
    <property type="component" value="Unassembled WGS sequence"/>
</dbReference>
<protein>
    <recommendedName>
        <fullName evidence="2">Ribonuclease H1 N-terminal domain-containing protein</fullName>
    </recommendedName>
</protein>
<feature type="domain" description="Ribonuclease H1 N-terminal" evidence="2">
    <location>
        <begin position="64"/>
        <end position="106"/>
    </location>
</feature>
<dbReference type="SUPFAM" id="SSF55658">
    <property type="entry name" value="L9 N-domain-like"/>
    <property type="match status" value="1"/>
</dbReference>
<sequence length="575" mass="65155">MTPEEVASEIDALHLDDIDWNSYDLTPEEVAEVTGHPELEDPFAAADIALLHGSPMYPDPENAKAYVVYRGRRPGVYQTWDGCAQQVERFSNAVYKGYKTVANARAAWEQSKANGTNQPPPPSPAPPSFSSRLRPGRGPPFQPPRHQPTVTHSQPSSHYVKKEPLSQVRFNESPASTQPLPSTSTFMLPSDIPAPRQLTSDDFWYVVVVGIRPGVYKGRLTAESCVGQYGPRVVYKWPTQAQANSFFVLMYSLSRVAHLSPSGRYICEENMATSSSWFNCCVTDYWFTKSDSGGSGILGAFWHRDLFFLNAHVAQTFEYQPCEDTELLEKRREASRKSSKKYYWKRHTGKGSSWKEWTLSAKEDKMSKRIRAFRATPGGKPTVKQKTLSSVWRVSATSGHQSHAKMQLPVLENRERQKKRRHRRLIQMHSRRQLQLKRTPSPLPPSSDLPELPRTPSPRSPRPRFRRLAEAPSSDLSTSSSPGNLPILTPSPRPRVLRLPQLPPVGVAIPMRTRQILGRLSDEQRSFLNTVKWEAMEKCDNAGGRLTWAKAWDSAYEEQEELWDARNTYSVAYNM</sequence>
<feature type="compositionally biased region" description="Pro residues" evidence="1">
    <location>
        <begin position="118"/>
        <end position="127"/>
    </location>
</feature>
<evidence type="ECO:0000256" key="1">
    <source>
        <dbReference type="SAM" id="MobiDB-lite"/>
    </source>
</evidence>
<proteinExistence type="predicted"/>
<gene>
    <name evidence="3" type="ORF">DFP72DRAFT_850163</name>
</gene>
<dbReference type="InterPro" id="IPR009027">
    <property type="entry name" value="Ribosomal_bL9/RNase_H1_N"/>
</dbReference>
<feature type="region of interest" description="Disordered" evidence="1">
    <location>
        <begin position="110"/>
        <end position="159"/>
    </location>
</feature>
<evidence type="ECO:0000259" key="2">
    <source>
        <dbReference type="Pfam" id="PF01693"/>
    </source>
</evidence>
<organism evidence="3 4">
    <name type="scientific">Ephemerocybe angulata</name>
    <dbReference type="NCBI Taxonomy" id="980116"/>
    <lineage>
        <taxon>Eukaryota</taxon>
        <taxon>Fungi</taxon>
        <taxon>Dikarya</taxon>
        <taxon>Basidiomycota</taxon>
        <taxon>Agaricomycotina</taxon>
        <taxon>Agaricomycetes</taxon>
        <taxon>Agaricomycetidae</taxon>
        <taxon>Agaricales</taxon>
        <taxon>Agaricineae</taxon>
        <taxon>Psathyrellaceae</taxon>
        <taxon>Ephemerocybe</taxon>
    </lineage>
</organism>
<feature type="compositionally biased region" description="Pro residues" evidence="1">
    <location>
        <begin position="137"/>
        <end position="146"/>
    </location>
</feature>
<evidence type="ECO:0000313" key="4">
    <source>
        <dbReference type="Proteomes" id="UP000521943"/>
    </source>
</evidence>
<name>A0A8H6HSH1_9AGAR</name>
<dbReference type="Gene3D" id="3.40.970.10">
    <property type="entry name" value="Ribonuclease H1, N-terminal domain"/>
    <property type="match status" value="1"/>
</dbReference>
<dbReference type="InterPro" id="IPR037056">
    <property type="entry name" value="RNase_H1_N_sf"/>
</dbReference>
<dbReference type="EMBL" id="JACGCI010000046">
    <property type="protein sequence ID" value="KAF6751975.1"/>
    <property type="molecule type" value="Genomic_DNA"/>
</dbReference>
<feature type="compositionally biased region" description="Pro residues" evidence="1">
    <location>
        <begin position="441"/>
        <end position="460"/>
    </location>
</feature>
<feature type="region of interest" description="Disordered" evidence="1">
    <location>
        <begin position="393"/>
        <end position="495"/>
    </location>
</feature>
<dbReference type="InterPro" id="IPR011320">
    <property type="entry name" value="RNase_H1_N"/>
</dbReference>
<keyword evidence="4" id="KW-1185">Reference proteome</keyword>
<dbReference type="OrthoDB" id="3254429at2759"/>
<feature type="compositionally biased region" description="Basic residues" evidence="1">
    <location>
        <begin position="416"/>
        <end position="435"/>
    </location>
</feature>